<evidence type="ECO:0000256" key="1">
    <source>
        <dbReference type="ARBA" id="ARBA00003860"/>
    </source>
</evidence>
<accession>A0AAV1NGH4</accession>
<evidence type="ECO:0000256" key="11">
    <source>
        <dbReference type="ARBA" id="ARBA00048818"/>
    </source>
</evidence>
<evidence type="ECO:0000256" key="13">
    <source>
        <dbReference type="PIRSR" id="PIRSR000241-1"/>
    </source>
</evidence>
<feature type="active site" description="Charge relay system" evidence="13">
    <location>
        <position position="63"/>
    </location>
</feature>
<dbReference type="PANTHER" id="PTHR42874:SF1">
    <property type="entry name" value="URICASE"/>
    <property type="match status" value="1"/>
</dbReference>
<feature type="binding site" evidence="14">
    <location>
        <position position="230"/>
    </location>
    <ligand>
        <name>urate</name>
        <dbReference type="ChEBI" id="CHEBI:17775"/>
    </ligand>
</feature>
<dbReference type="SUPFAM" id="SSF55620">
    <property type="entry name" value="Tetrahydrobiopterin biosynthesis enzymes-like"/>
    <property type="match status" value="2"/>
</dbReference>
<evidence type="ECO:0000256" key="8">
    <source>
        <dbReference type="ARBA" id="ARBA00023002"/>
    </source>
</evidence>
<dbReference type="PRINTS" id="PR00093">
    <property type="entry name" value="URICASE"/>
</dbReference>
<reference evidence="16 17" key="1">
    <citation type="submission" date="2024-01" db="EMBL/GenBank/DDBJ databases">
        <authorList>
            <person name="Alioto T."/>
            <person name="Alioto T."/>
            <person name="Gomez Garrido J."/>
        </authorList>
    </citation>
    <scope>NUCLEOTIDE SEQUENCE [LARGE SCALE GENOMIC DNA]</scope>
</reference>
<comment type="catalytic activity">
    <reaction evidence="11 12 15">
        <text>urate + O2 + H2O = 5-hydroxyisourate + H2O2</text>
        <dbReference type="Rhea" id="RHEA:21368"/>
        <dbReference type="ChEBI" id="CHEBI:15377"/>
        <dbReference type="ChEBI" id="CHEBI:15379"/>
        <dbReference type="ChEBI" id="CHEBI:16240"/>
        <dbReference type="ChEBI" id="CHEBI:17775"/>
        <dbReference type="ChEBI" id="CHEBI:18072"/>
        <dbReference type="EC" id="1.7.3.3"/>
    </reaction>
</comment>
<feature type="active site" description="Charge relay system" evidence="13">
    <location>
        <position position="18"/>
    </location>
</feature>
<feature type="binding site" evidence="14">
    <location>
        <position position="257"/>
    </location>
    <ligand>
        <name>O2</name>
        <dbReference type="ChEBI" id="CHEBI:15379"/>
    </ligand>
</feature>
<evidence type="ECO:0000313" key="16">
    <source>
        <dbReference type="EMBL" id="CAK6958113.1"/>
    </source>
</evidence>
<feature type="binding site" evidence="14">
    <location>
        <position position="63"/>
    </location>
    <ligand>
        <name>5-hydroxyisourate</name>
        <dbReference type="ChEBI" id="CHEBI:18072"/>
    </ligand>
</feature>
<evidence type="ECO:0000313" key="17">
    <source>
        <dbReference type="Proteomes" id="UP001314229"/>
    </source>
</evidence>
<keyword evidence="8 12" id="KW-0560">Oxidoreductase</keyword>
<dbReference type="EMBL" id="CAWUFR010000032">
    <property type="protein sequence ID" value="CAK6958113.1"/>
    <property type="molecule type" value="Genomic_DNA"/>
</dbReference>
<dbReference type="Proteomes" id="UP001314229">
    <property type="component" value="Unassembled WGS sequence"/>
</dbReference>
<dbReference type="EC" id="1.7.3.3" evidence="5 12"/>
<dbReference type="GO" id="GO:0004846">
    <property type="term" value="F:urate oxidase activity"/>
    <property type="evidence" value="ECO:0007669"/>
    <property type="project" value="UniProtKB-EC"/>
</dbReference>
<evidence type="ECO:0000256" key="5">
    <source>
        <dbReference type="ARBA" id="ARBA00012598"/>
    </source>
</evidence>
<evidence type="ECO:0000256" key="3">
    <source>
        <dbReference type="ARBA" id="ARBA00004831"/>
    </source>
</evidence>
<feature type="binding site" evidence="14">
    <location>
        <position position="257"/>
    </location>
    <ligand>
        <name>5-hydroxyisourate</name>
        <dbReference type="ChEBI" id="CHEBI:18072"/>
    </ligand>
</feature>
<protein>
    <recommendedName>
        <fullName evidence="6 12">Uricase</fullName>
        <ecNumber evidence="5 12">1.7.3.3</ecNumber>
    </recommendedName>
    <alternativeName>
        <fullName evidence="10 12">Urate oxidase</fullName>
    </alternativeName>
</protein>
<evidence type="ECO:0000256" key="12">
    <source>
        <dbReference type="PIRNR" id="PIRNR000241"/>
    </source>
</evidence>
<feature type="binding site" evidence="14">
    <location>
        <position position="63"/>
    </location>
    <ligand>
        <name>urate</name>
        <dbReference type="ChEBI" id="CHEBI:17775"/>
    </ligand>
</feature>
<dbReference type="AlphaFoldDB" id="A0AAV1NGH4"/>
<dbReference type="GO" id="GO:0019628">
    <property type="term" value="P:urate catabolic process"/>
    <property type="evidence" value="ECO:0007669"/>
    <property type="project" value="TreeGrafter"/>
</dbReference>
<comment type="pathway">
    <text evidence="3 12">Purine metabolism; urate degradation; (S)-allantoin from urate: step 1/3.</text>
</comment>
<dbReference type="GO" id="GO:0006145">
    <property type="term" value="P:purine nucleobase catabolic process"/>
    <property type="evidence" value="ECO:0007669"/>
    <property type="project" value="TreeGrafter"/>
</dbReference>
<dbReference type="Pfam" id="PF01014">
    <property type="entry name" value="Uricase"/>
    <property type="match status" value="2"/>
</dbReference>
<organism evidence="16 17">
    <name type="scientific">Scomber scombrus</name>
    <name type="common">Atlantic mackerel</name>
    <name type="synonym">Scomber vernalis</name>
    <dbReference type="NCBI Taxonomy" id="13677"/>
    <lineage>
        <taxon>Eukaryota</taxon>
        <taxon>Metazoa</taxon>
        <taxon>Chordata</taxon>
        <taxon>Craniata</taxon>
        <taxon>Vertebrata</taxon>
        <taxon>Euteleostomi</taxon>
        <taxon>Actinopterygii</taxon>
        <taxon>Neopterygii</taxon>
        <taxon>Teleostei</taxon>
        <taxon>Neoteleostei</taxon>
        <taxon>Acanthomorphata</taxon>
        <taxon>Pelagiaria</taxon>
        <taxon>Scombriformes</taxon>
        <taxon>Scombridae</taxon>
        <taxon>Scomber</taxon>
    </lineage>
</organism>
<evidence type="ECO:0000256" key="7">
    <source>
        <dbReference type="ARBA" id="ARBA00022631"/>
    </source>
</evidence>
<feature type="binding site" evidence="14">
    <location>
        <position position="165"/>
    </location>
    <ligand>
        <name>urate</name>
        <dbReference type="ChEBI" id="CHEBI:17775"/>
    </ligand>
</feature>
<comment type="subcellular location">
    <subcellularLocation>
        <location evidence="2 12">Peroxisome</location>
    </subcellularLocation>
</comment>
<feature type="binding site" evidence="14">
    <location>
        <position position="63"/>
    </location>
    <ligand>
        <name>O2</name>
        <dbReference type="ChEBI" id="CHEBI:15379"/>
    </ligand>
</feature>
<evidence type="ECO:0000256" key="2">
    <source>
        <dbReference type="ARBA" id="ARBA00004275"/>
    </source>
</evidence>
<feature type="binding site" evidence="14">
    <location>
        <position position="64"/>
    </location>
    <ligand>
        <name>5-hydroxyisourate</name>
        <dbReference type="ChEBI" id="CHEBI:18072"/>
    </ligand>
</feature>
<comment type="similarity">
    <text evidence="4 12 15">Belongs to the uricase family.</text>
</comment>
<feature type="binding site" evidence="14">
    <location>
        <position position="182"/>
    </location>
    <ligand>
        <name>urate</name>
        <dbReference type="ChEBI" id="CHEBI:17775"/>
    </ligand>
</feature>
<feature type="binding site" evidence="14">
    <location>
        <position position="231"/>
    </location>
    <ligand>
        <name>5-hydroxyisourate</name>
        <dbReference type="ChEBI" id="CHEBI:18072"/>
    </ligand>
</feature>
<feature type="binding site" evidence="14">
    <location>
        <position position="165"/>
    </location>
    <ligand>
        <name>5-hydroxyisourate</name>
        <dbReference type="ChEBI" id="CHEBI:18072"/>
    </ligand>
</feature>
<feature type="binding site" evidence="14">
    <location>
        <position position="182"/>
    </location>
    <ligand>
        <name>5-hydroxyisourate</name>
        <dbReference type="ChEBI" id="CHEBI:18072"/>
    </ligand>
</feature>
<feature type="binding site" evidence="14">
    <location>
        <position position="64"/>
    </location>
    <ligand>
        <name>urate</name>
        <dbReference type="ChEBI" id="CHEBI:17775"/>
    </ligand>
</feature>
<feature type="binding site" evidence="14">
    <location>
        <position position="257"/>
    </location>
    <ligand>
        <name>urate</name>
        <dbReference type="ChEBI" id="CHEBI:17775"/>
    </ligand>
</feature>
<evidence type="ECO:0000256" key="10">
    <source>
        <dbReference type="ARBA" id="ARBA00031317"/>
    </source>
</evidence>
<dbReference type="InterPro" id="IPR002042">
    <property type="entry name" value="Uricase"/>
</dbReference>
<evidence type="ECO:0000256" key="14">
    <source>
        <dbReference type="PIRSR" id="PIRSR000241-2"/>
    </source>
</evidence>
<evidence type="ECO:0000256" key="15">
    <source>
        <dbReference type="RuleBase" id="RU004455"/>
    </source>
</evidence>
<dbReference type="GO" id="GO:0005777">
    <property type="term" value="C:peroxisome"/>
    <property type="evidence" value="ECO:0007669"/>
    <property type="project" value="UniProtKB-SubCell"/>
</dbReference>
<dbReference type="Gene3D" id="3.10.270.10">
    <property type="entry name" value="Urate Oxidase"/>
    <property type="match status" value="1"/>
</dbReference>
<keyword evidence="7 12" id="KW-0659">Purine metabolism</keyword>
<comment type="caution">
    <text evidence="16">The sequence shown here is derived from an EMBL/GenBank/DDBJ whole genome shotgun (WGS) entry which is preliminary data.</text>
</comment>
<keyword evidence="9 12" id="KW-0576">Peroxisome</keyword>
<proteinExistence type="inferred from homology"/>
<feature type="binding site" evidence="14">
    <location>
        <position position="231"/>
    </location>
    <ligand>
        <name>urate</name>
        <dbReference type="ChEBI" id="CHEBI:17775"/>
    </ligand>
</feature>
<keyword evidence="17" id="KW-1185">Reference proteome</keyword>
<evidence type="ECO:0000256" key="6">
    <source>
        <dbReference type="ARBA" id="ARBA00017098"/>
    </source>
</evidence>
<comment type="function">
    <text evidence="1 12 15">Catalyzes the oxidation of uric acid to 5-hydroxyisourate, which is further processed to form (S)-allantoin.</text>
</comment>
<dbReference type="NCBIfam" id="TIGR03383">
    <property type="entry name" value="urate_oxi"/>
    <property type="match status" value="1"/>
</dbReference>
<feature type="binding site" evidence="14">
    <location>
        <position position="230"/>
    </location>
    <ligand>
        <name>5-hydroxyisourate</name>
        <dbReference type="ChEBI" id="CHEBI:18072"/>
    </ligand>
</feature>
<dbReference type="PIRSF" id="PIRSF000241">
    <property type="entry name" value="Urate_oxidase"/>
    <property type="match status" value="1"/>
</dbReference>
<dbReference type="PANTHER" id="PTHR42874">
    <property type="entry name" value="URICASE"/>
    <property type="match status" value="1"/>
</dbReference>
<evidence type="ECO:0000256" key="4">
    <source>
        <dbReference type="ARBA" id="ARBA00009760"/>
    </source>
</evidence>
<dbReference type="FunFam" id="3.10.270.10:FF:000001">
    <property type="entry name" value="Uricase"/>
    <property type="match status" value="1"/>
</dbReference>
<gene>
    <name evidence="16" type="ORF">FSCOSCO3_A019827</name>
</gene>
<sequence>MATASNQNVEFVQTGYGKNIVKVLFIRRQGTHHDIIELKADVELTLNSRKDYLTGDNSDIIPTDTIKNTVHALAKIKGVKNIEQFSLDICHHFLTSFNHVLRAKVCMEEAPWRRLEKNGVEHAHAFIYSPEAHRFCDVEQNLGGVPVIHSGVKNMKVLKTTQSGFTGFHRDRFTTLKDTDDRCFCTAVYSRWRYNKVRDVNFDAAWKCVKETIIEKFAGPYDCGEYSPSVQKTLYETQVLVLDRIPEVEEIEIVMPNQHYFTIDMTKMGLSNKDEVLLPLDNPSGNITGIVRRKQRARL</sequence>
<evidence type="ECO:0000256" key="9">
    <source>
        <dbReference type="ARBA" id="ARBA00023140"/>
    </source>
</evidence>
<name>A0AAV1NGH4_SCOSC</name>
<feature type="active site" description="Charge relay system" evidence="13">
    <location>
        <position position="259"/>
    </location>
</feature>